<dbReference type="EMBL" id="JAPVEB010000003">
    <property type="protein sequence ID" value="KAJ5268927.1"/>
    <property type="molecule type" value="Genomic_DNA"/>
</dbReference>
<sequence>MLMWIGGSFAQQLSALAMDWVTVAVPIAKAGYDTSGDPTDNNSNNAEAGLLCNNSGRWREIDKVMELYTIENGVADSDVCEVHTERMFPFDAMR</sequence>
<organism evidence="2 3">
    <name type="scientific">Penicillium chrysogenum</name>
    <name type="common">Penicillium notatum</name>
    <dbReference type="NCBI Taxonomy" id="5076"/>
    <lineage>
        <taxon>Eukaryota</taxon>
        <taxon>Fungi</taxon>
        <taxon>Dikarya</taxon>
        <taxon>Ascomycota</taxon>
        <taxon>Pezizomycotina</taxon>
        <taxon>Eurotiomycetes</taxon>
        <taxon>Eurotiomycetidae</taxon>
        <taxon>Eurotiales</taxon>
        <taxon>Aspergillaceae</taxon>
        <taxon>Penicillium</taxon>
        <taxon>Penicillium chrysogenum species complex</taxon>
    </lineage>
</organism>
<feature type="chain" id="PRO_5045317939" evidence="1">
    <location>
        <begin position="18"/>
        <end position="94"/>
    </location>
</feature>
<protein>
    <submittedName>
        <fullName evidence="2">Uncharacterized protein</fullName>
    </submittedName>
</protein>
<reference evidence="2 3" key="1">
    <citation type="journal article" date="2023" name="IMA Fungus">
        <title>Comparative genomic study of the Penicillium genus elucidates a diverse pangenome and 15 lateral gene transfer events.</title>
        <authorList>
            <person name="Petersen C."/>
            <person name="Sorensen T."/>
            <person name="Nielsen M.R."/>
            <person name="Sondergaard T.E."/>
            <person name="Sorensen J.L."/>
            <person name="Fitzpatrick D.A."/>
            <person name="Frisvad J.C."/>
            <person name="Nielsen K.L."/>
        </authorList>
    </citation>
    <scope>NUCLEOTIDE SEQUENCE [LARGE SCALE GENOMIC DNA]</scope>
    <source>
        <strain evidence="2 3">IBT 3361</strain>
    </source>
</reference>
<keyword evidence="3" id="KW-1185">Reference proteome</keyword>
<comment type="caution">
    <text evidence="2">The sequence shown here is derived from an EMBL/GenBank/DDBJ whole genome shotgun (WGS) entry which is preliminary data.</text>
</comment>
<feature type="signal peptide" evidence="1">
    <location>
        <begin position="1"/>
        <end position="17"/>
    </location>
</feature>
<evidence type="ECO:0000256" key="1">
    <source>
        <dbReference type="SAM" id="SignalP"/>
    </source>
</evidence>
<evidence type="ECO:0000313" key="3">
    <source>
        <dbReference type="Proteomes" id="UP001220256"/>
    </source>
</evidence>
<proteinExistence type="predicted"/>
<keyword evidence="1" id="KW-0732">Signal</keyword>
<gene>
    <name evidence="2" type="ORF">N7505_004685</name>
</gene>
<evidence type="ECO:0000313" key="2">
    <source>
        <dbReference type="EMBL" id="KAJ5268927.1"/>
    </source>
</evidence>
<name>A0ABQ8WFU0_PENCH</name>
<dbReference type="Proteomes" id="UP001220256">
    <property type="component" value="Unassembled WGS sequence"/>
</dbReference>
<accession>A0ABQ8WFU0</accession>